<accession>A0AAV7R8Y0</accession>
<evidence type="ECO:0000256" key="1">
    <source>
        <dbReference type="SAM" id="MobiDB-lite"/>
    </source>
</evidence>
<gene>
    <name evidence="2" type="ORF">NDU88_001560</name>
</gene>
<keyword evidence="3" id="KW-1185">Reference proteome</keyword>
<reference evidence="2" key="1">
    <citation type="journal article" date="2022" name="bioRxiv">
        <title>Sequencing and chromosome-scale assembly of the giantPleurodeles waltlgenome.</title>
        <authorList>
            <person name="Brown T."/>
            <person name="Elewa A."/>
            <person name="Iarovenko S."/>
            <person name="Subramanian E."/>
            <person name="Araus A.J."/>
            <person name="Petzold A."/>
            <person name="Susuki M."/>
            <person name="Suzuki K.-i.T."/>
            <person name="Hayashi T."/>
            <person name="Toyoda A."/>
            <person name="Oliveira C."/>
            <person name="Osipova E."/>
            <person name="Leigh N.D."/>
            <person name="Simon A."/>
            <person name="Yun M.H."/>
        </authorList>
    </citation>
    <scope>NUCLEOTIDE SEQUENCE</scope>
    <source>
        <strain evidence="2">20211129_DDA</strain>
        <tissue evidence="2">Liver</tissue>
    </source>
</reference>
<organism evidence="2 3">
    <name type="scientific">Pleurodeles waltl</name>
    <name type="common">Iberian ribbed newt</name>
    <dbReference type="NCBI Taxonomy" id="8319"/>
    <lineage>
        <taxon>Eukaryota</taxon>
        <taxon>Metazoa</taxon>
        <taxon>Chordata</taxon>
        <taxon>Craniata</taxon>
        <taxon>Vertebrata</taxon>
        <taxon>Euteleostomi</taxon>
        <taxon>Amphibia</taxon>
        <taxon>Batrachia</taxon>
        <taxon>Caudata</taxon>
        <taxon>Salamandroidea</taxon>
        <taxon>Salamandridae</taxon>
        <taxon>Pleurodelinae</taxon>
        <taxon>Pleurodeles</taxon>
    </lineage>
</organism>
<comment type="caution">
    <text evidence="2">The sequence shown here is derived from an EMBL/GenBank/DDBJ whole genome shotgun (WGS) entry which is preliminary data.</text>
</comment>
<proteinExistence type="predicted"/>
<feature type="region of interest" description="Disordered" evidence="1">
    <location>
        <begin position="1"/>
        <end position="63"/>
    </location>
</feature>
<name>A0AAV7R8Y0_PLEWA</name>
<dbReference type="EMBL" id="JANPWB010000009">
    <property type="protein sequence ID" value="KAJ1148734.1"/>
    <property type="molecule type" value="Genomic_DNA"/>
</dbReference>
<evidence type="ECO:0000313" key="3">
    <source>
        <dbReference type="Proteomes" id="UP001066276"/>
    </source>
</evidence>
<dbReference type="AlphaFoldDB" id="A0AAV7R8Y0"/>
<protein>
    <submittedName>
        <fullName evidence="2">Uncharacterized protein</fullName>
    </submittedName>
</protein>
<dbReference type="Proteomes" id="UP001066276">
    <property type="component" value="Chromosome 5"/>
</dbReference>
<feature type="compositionally biased region" description="Basic and acidic residues" evidence="1">
    <location>
        <begin position="1"/>
        <end position="11"/>
    </location>
</feature>
<sequence>MSMRHDRDKFKAQGRSSRRTLGNKSDVKDNQRLLMNPALKPRTTDPAVLHIPPRFPAGSRDPRGADWLGRSRHDMILGLAGRCFAARPHQRVDVTGARSPILSCLDLGAARAVDG</sequence>
<evidence type="ECO:0000313" key="2">
    <source>
        <dbReference type="EMBL" id="KAJ1148734.1"/>
    </source>
</evidence>